<evidence type="ECO:0000313" key="2">
    <source>
        <dbReference type="EMBL" id="ELA46021.1"/>
    </source>
</evidence>
<evidence type="ECO:0000256" key="1">
    <source>
        <dbReference type="SAM" id="MobiDB-lite"/>
    </source>
</evidence>
<keyword evidence="3" id="KW-1185">Reference proteome</keyword>
<proteinExistence type="predicted"/>
<dbReference type="HOGENOM" id="CLU_1856805_0_0_1"/>
<feature type="region of interest" description="Disordered" evidence="1">
    <location>
        <begin position="1"/>
        <end position="22"/>
    </location>
</feature>
<dbReference type="RefSeq" id="XP_008075504.1">
    <property type="nucleotide sequence ID" value="XM_008077313.1"/>
</dbReference>
<dbReference type="VEuPathDB" id="MicrosporidiaDB:VCUG_02497"/>
<dbReference type="AlphaFoldDB" id="L2GQU7"/>
<dbReference type="InParanoid" id="L2GQU7"/>
<dbReference type="OrthoDB" id="10379566at2759"/>
<evidence type="ECO:0000313" key="3">
    <source>
        <dbReference type="Proteomes" id="UP000011081"/>
    </source>
</evidence>
<name>L2GQU7_VAVCU</name>
<feature type="compositionally biased region" description="Basic and acidic residues" evidence="1">
    <location>
        <begin position="1"/>
        <end position="10"/>
    </location>
</feature>
<gene>
    <name evidence="2" type="ORF">VCUG_02497</name>
</gene>
<sequence length="138" mass="16354">MTNNNTDRKSTGTGETCDEGTGLTTELAGHQATASYIIRDRNLKIRTRTCKRNKHLLVRINKRTEDALTVTKRIVERNEYDTVYVVMKYGRIRRMDRSALRMVYDMMGYEVYVGYVPRRIIRENEYVCLYRMERIRSV</sequence>
<accession>L2GQU7</accession>
<feature type="compositionally biased region" description="Low complexity" evidence="1">
    <location>
        <begin position="11"/>
        <end position="22"/>
    </location>
</feature>
<dbReference type="EMBL" id="GL877471">
    <property type="protein sequence ID" value="ELA46021.1"/>
    <property type="molecule type" value="Genomic_DNA"/>
</dbReference>
<protein>
    <submittedName>
        <fullName evidence="2">Uncharacterized protein</fullName>
    </submittedName>
</protein>
<reference evidence="3" key="1">
    <citation type="submission" date="2011-03" db="EMBL/GenBank/DDBJ databases">
        <title>The genome sequence of Vavraia culicis strain floridensis.</title>
        <authorList>
            <consortium name="The Broad Institute Genome Sequencing Platform"/>
            <person name="Cuomo C."/>
            <person name="Becnel J."/>
            <person name="Sanscrainte N."/>
            <person name="Young S.K."/>
            <person name="Zeng Q."/>
            <person name="Gargeya S."/>
            <person name="Fitzgerald M."/>
            <person name="Haas B."/>
            <person name="Abouelleil A."/>
            <person name="Alvarado L."/>
            <person name="Arachchi H.M."/>
            <person name="Berlin A."/>
            <person name="Chapman S.B."/>
            <person name="Gearin G."/>
            <person name="Goldberg J."/>
            <person name="Griggs A."/>
            <person name="Gujja S."/>
            <person name="Hansen M."/>
            <person name="Heiman D."/>
            <person name="Howarth C."/>
            <person name="Larimer J."/>
            <person name="Lui A."/>
            <person name="MacDonald P.J.P."/>
            <person name="McCowen C."/>
            <person name="Montmayeur A."/>
            <person name="Murphy C."/>
            <person name="Neiman D."/>
            <person name="Pearson M."/>
            <person name="Priest M."/>
            <person name="Roberts A."/>
            <person name="Saif S."/>
            <person name="Shea T."/>
            <person name="Sisk P."/>
            <person name="Stolte C."/>
            <person name="Sykes S."/>
            <person name="Wortman J."/>
            <person name="Nusbaum C."/>
            <person name="Birren B."/>
        </authorList>
    </citation>
    <scope>NUCLEOTIDE SEQUENCE [LARGE SCALE GENOMIC DNA]</scope>
    <source>
        <strain evidence="3">floridensis</strain>
    </source>
</reference>
<organism evidence="2 3">
    <name type="scientific">Vavraia culicis (isolate floridensis)</name>
    <name type="common">Microsporidian parasite</name>
    <dbReference type="NCBI Taxonomy" id="948595"/>
    <lineage>
        <taxon>Eukaryota</taxon>
        <taxon>Fungi</taxon>
        <taxon>Fungi incertae sedis</taxon>
        <taxon>Microsporidia</taxon>
        <taxon>Pleistophoridae</taxon>
        <taxon>Vavraia</taxon>
    </lineage>
</organism>
<dbReference type="OMA" id="IVERNEY"/>
<dbReference type="Proteomes" id="UP000011081">
    <property type="component" value="Unassembled WGS sequence"/>
</dbReference>
<dbReference type="GeneID" id="19880358"/>